<organism evidence="12 13">
    <name type="scientific">Amphibalanus amphitrite</name>
    <name type="common">Striped barnacle</name>
    <name type="synonym">Balanus amphitrite</name>
    <dbReference type="NCBI Taxonomy" id="1232801"/>
    <lineage>
        <taxon>Eukaryota</taxon>
        <taxon>Metazoa</taxon>
        <taxon>Ecdysozoa</taxon>
        <taxon>Arthropoda</taxon>
        <taxon>Crustacea</taxon>
        <taxon>Multicrustacea</taxon>
        <taxon>Cirripedia</taxon>
        <taxon>Thoracica</taxon>
        <taxon>Thoracicalcarea</taxon>
        <taxon>Balanomorpha</taxon>
        <taxon>Balanoidea</taxon>
        <taxon>Balanidae</taxon>
        <taxon>Amphibalaninae</taxon>
        <taxon>Amphibalanus</taxon>
    </lineage>
</organism>
<feature type="domain" description="Leucine zipper with capping helix" evidence="11">
    <location>
        <begin position="150"/>
        <end position="204"/>
    </location>
</feature>
<evidence type="ECO:0000313" key="12">
    <source>
        <dbReference type="EMBL" id="KAF0290235.1"/>
    </source>
</evidence>
<dbReference type="PANTHER" id="PTHR31398:SF0">
    <property type="entry name" value="MEIOTIC NUCLEAR DIVISION PROTEIN 1 HOMOLOG"/>
    <property type="match status" value="1"/>
</dbReference>
<feature type="domain" description="Mnd1 HTH" evidence="10">
    <location>
        <begin position="16"/>
        <end position="75"/>
    </location>
</feature>
<evidence type="ECO:0000256" key="3">
    <source>
        <dbReference type="ARBA" id="ARBA00013726"/>
    </source>
</evidence>
<dbReference type="Proteomes" id="UP000440578">
    <property type="component" value="Unassembled WGS sequence"/>
</dbReference>
<evidence type="ECO:0000259" key="11">
    <source>
        <dbReference type="Pfam" id="PF18517"/>
    </source>
</evidence>
<dbReference type="InterPro" id="IPR040453">
    <property type="entry name" value="Mnd1_HTH"/>
</dbReference>
<feature type="coiled-coil region" evidence="9">
    <location>
        <begin position="79"/>
        <end position="140"/>
    </location>
</feature>
<comment type="function">
    <text evidence="8">Required for proper homologous chromosome pairing and efficient cross-over and intragenic recombination during meiosis.</text>
</comment>
<reference evidence="12 13" key="1">
    <citation type="submission" date="2019-07" db="EMBL/GenBank/DDBJ databases">
        <title>Draft genome assembly of a fouling barnacle, Amphibalanus amphitrite (Darwin, 1854): The first reference genome for Thecostraca.</title>
        <authorList>
            <person name="Kim W."/>
        </authorList>
    </citation>
    <scope>NUCLEOTIDE SEQUENCE [LARGE SCALE GENOMIC DNA]</scope>
    <source>
        <strain evidence="12">SNU_AA5</strain>
        <tissue evidence="12">Soma without cirri and trophi</tissue>
    </source>
</reference>
<keyword evidence="4 9" id="KW-0175">Coiled coil</keyword>
<evidence type="ECO:0000256" key="4">
    <source>
        <dbReference type="ARBA" id="ARBA00023054"/>
    </source>
</evidence>
<evidence type="ECO:0000256" key="7">
    <source>
        <dbReference type="ARBA" id="ARBA00023254"/>
    </source>
</evidence>
<dbReference type="GO" id="GO:0003690">
    <property type="term" value="F:double-stranded DNA binding"/>
    <property type="evidence" value="ECO:0007669"/>
    <property type="project" value="InterPro"/>
</dbReference>
<keyword evidence="7" id="KW-0469">Meiosis</keyword>
<keyword evidence="13" id="KW-1185">Reference proteome</keyword>
<evidence type="ECO:0000256" key="5">
    <source>
        <dbReference type="ARBA" id="ARBA00023172"/>
    </source>
</evidence>
<dbReference type="AlphaFoldDB" id="A0A6A4V914"/>
<dbReference type="InterPro" id="IPR005647">
    <property type="entry name" value="Mnd1"/>
</dbReference>
<dbReference type="InterPro" id="IPR040661">
    <property type="entry name" value="LZ3wCH"/>
</dbReference>
<accession>A0A6A4V914</accession>
<keyword evidence="5" id="KW-0233">DNA recombination</keyword>
<keyword evidence="6 8" id="KW-0539">Nucleus</keyword>
<dbReference type="GO" id="GO:0007131">
    <property type="term" value="P:reciprocal meiotic recombination"/>
    <property type="evidence" value="ECO:0007669"/>
    <property type="project" value="InterPro"/>
</dbReference>
<dbReference type="Pfam" id="PF03962">
    <property type="entry name" value="Mnd1"/>
    <property type="match status" value="1"/>
</dbReference>
<gene>
    <name evidence="12" type="primary">mnd1</name>
    <name evidence="12" type="ORF">FJT64_011547</name>
</gene>
<dbReference type="PIRSF" id="PIRSF026991">
    <property type="entry name" value="Mnd1"/>
    <property type="match status" value="1"/>
</dbReference>
<proteinExistence type="inferred from homology"/>
<evidence type="ECO:0000256" key="2">
    <source>
        <dbReference type="ARBA" id="ARBA00005981"/>
    </source>
</evidence>
<evidence type="ECO:0000313" key="13">
    <source>
        <dbReference type="Proteomes" id="UP000440578"/>
    </source>
</evidence>
<comment type="similarity">
    <text evidence="2 8">Belongs to the MND1 family.</text>
</comment>
<comment type="subcellular location">
    <subcellularLocation>
        <location evidence="1 8">Nucleus</location>
    </subcellularLocation>
</comment>
<dbReference type="GO" id="GO:0005634">
    <property type="term" value="C:nucleus"/>
    <property type="evidence" value="ECO:0007669"/>
    <property type="project" value="UniProtKB-SubCell"/>
</dbReference>
<evidence type="ECO:0000259" key="10">
    <source>
        <dbReference type="Pfam" id="PF03962"/>
    </source>
</evidence>
<protein>
    <recommendedName>
        <fullName evidence="3 8">Meiotic nuclear division protein 1 homolog</fullName>
    </recommendedName>
</protein>
<sequence>MSKRKGVSAEEKRTRMLDLLYERQDFFQLKELERLGPKEKGVVSQSVKEVIQSLVDDGLVDTDKIGTSVYFWAFPSKGAAARKRKLANLEAQLAQTRQKRRALETQLAEAGVGREEGAERSELLQQLADSQRRRAELDAEIGRYKDCDPEALAALRRESTTATEAANRWTDNVCQIKTWCKRKFAMEEAVIDKQFGIPENFDYLE</sequence>
<evidence type="ECO:0000256" key="6">
    <source>
        <dbReference type="ARBA" id="ARBA00023242"/>
    </source>
</evidence>
<dbReference type="EMBL" id="VIIS01001968">
    <property type="protein sequence ID" value="KAF0290235.1"/>
    <property type="molecule type" value="Genomic_DNA"/>
</dbReference>
<evidence type="ECO:0000256" key="1">
    <source>
        <dbReference type="ARBA" id="ARBA00004123"/>
    </source>
</evidence>
<dbReference type="Pfam" id="PF18517">
    <property type="entry name" value="LZ3wCH"/>
    <property type="match status" value="1"/>
</dbReference>
<dbReference type="PANTHER" id="PTHR31398">
    <property type="entry name" value="MEIOTIC NUCLEAR DIVISION PROTEIN 1 HOMOLOG"/>
    <property type="match status" value="1"/>
</dbReference>
<evidence type="ECO:0000256" key="8">
    <source>
        <dbReference type="PIRNR" id="PIRNR026991"/>
    </source>
</evidence>
<evidence type="ECO:0000256" key="9">
    <source>
        <dbReference type="SAM" id="Coils"/>
    </source>
</evidence>
<dbReference type="OrthoDB" id="273345at2759"/>
<name>A0A6A4V914_AMPAM</name>
<comment type="caution">
    <text evidence="12">The sequence shown here is derived from an EMBL/GenBank/DDBJ whole genome shotgun (WGS) entry which is preliminary data.</text>
</comment>